<proteinExistence type="predicted"/>
<sequence length="93" mass="10255">MSFRQFGGLQYSAKNNIITNHYSNSGNLGITDTLGQPNSKIVSQSHIDMNGNSILNIGDIQLTDGSTYNQTIESLLREIQDLKARVLELENKG</sequence>
<keyword evidence="1" id="KW-0175">Coiled coil</keyword>
<feature type="coiled-coil region" evidence="1">
    <location>
        <begin position="65"/>
        <end position="92"/>
    </location>
</feature>
<evidence type="ECO:0000313" key="2">
    <source>
        <dbReference type="EMBL" id="QHT12944.1"/>
    </source>
</evidence>
<reference evidence="2" key="1">
    <citation type="journal article" date="2020" name="Nature">
        <title>Giant virus diversity and host interactions through global metagenomics.</title>
        <authorList>
            <person name="Schulz F."/>
            <person name="Roux S."/>
            <person name="Paez-Espino D."/>
            <person name="Jungbluth S."/>
            <person name="Walsh D.A."/>
            <person name="Denef V.J."/>
            <person name="McMahon K.D."/>
            <person name="Konstantinidis K.T."/>
            <person name="Eloe-Fadrosh E.A."/>
            <person name="Kyrpides N.C."/>
            <person name="Woyke T."/>
        </authorList>
    </citation>
    <scope>NUCLEOTIDE SEQUENCE</scope>
    <source>
        <strain evidence="2">GVMAG-M-3300023174-130</strain>
    </source>
</reference>
<evidence type="ECO:0008006" key="3">
    <source>
        <dbReference type="Google" id="ProtNLM"/>
    </source>
</evidence>
<organism evidence="2">
    <name type="scientific">viral metagenome</name>
    <dbReference type="NCBI Taxonomy" id="1070528"/>
    <lineage>
        <taxon>unclassified sequences</taxon>
        <taxon>metagenomes</taxon>
        <taxon>organismal metagenomes</taxon>
    </lineage>
</organism>
<name>A0A6C0D9T9_9ZZZZ</name>
<dbReference type="AlphaFoldDB" id="A0A6C0D9T9"/>
<accession>A0A6C0D9T9</accession>
<dbReference type="EMBL" id="MN739553">
    <property type="protein sequence ID" value="QHT12944.1"/>
    <property type="molecule type" value="Genomic_DNA"/>
</dbReference>
<evidence type="ECO:0000256" key="1">
    <source>
        <dbReference type="SAM" id="Coils"/>
    </source>
</evidence>
<protein>
    <recommendedName>
        <fullName evidence="3">Peptidase S74 domain-containing protein</fullName>
    </recommendedName>
</protein>